<feature type="transmembrane region" description="Helical" evidence="1">
    <location>
        <begin position="38"/>
        <end position="60"/>
    </location>
</feature>
<dbReference type="Proteomes" id="UP000239706">
    <property type="component" value="Unassembled WGS sequence"/>
</dbReference>
<dbReference type="EMBL" id="PVXO01000044">
    <property type="protein sequence ID" value="PRR78425.1"/>
    <property type="molecule type" value="Genomic_DNA"/>
</dbReference>
<gene>
    <name evidence="2" type="ORF">CLLI_15090</name>
</gene>
<feature type="transmembrane region" description="Helical" evidence="1">
    <location>
        <begin position="12"/>
        <end position="32"/>
    </location>
</feature>
<evidence type="ECO:0000313" key="2">
    <source>
        <dbReference type="EMBL" id="PRR78425.1"/>
    </source>
</evidence>
<sequence length="347" mass="40842">MKNTIKTFFLKIWSKLMVTILGILLYFIAIRLNEDIKGLLINIAASLISIPIIFIAYELWDEKTHRALNKSVYSYVENEMSQAMLEIRKTMEMLLRGYTVYFDYNDIVIDDSDYENQTLKMNDLAKVHFDEDGNPYQLKYQLEHIDELEEDVFDLYELEKDTVGLFMSEVRYLGYQIFDIDLENIIEDLNELLNNSFIMGRMNDKENLIIIHLLEAIKMLNSFVSYNKEKLFLRSSINIQGFKYKTEIINNSSVGKMKLYSLYYSEEEYVTEENSADDKEYYEQLLEKKVFIDVPEDKLLSVYVINPDYYIMFGDLITEVLSCIKKWRTTSAGSIVTDYSNGWIGPL</sequence>
<keyword evidence="3" id="KW-1185">Reference proteome</keyword>
<proteinExistence type="predicted"/>
<keyword evidence="1" id="KW-0472">Membrane</keyword>
<reference evidence="2 3" key="1">
    <citation type="submission" date="2018-03" db="EMBL/GenBank/DDBJ databases">
        <title>Genome sequence of Clostridium liquoris DSM 100320.</title>
        <authorList>
            <person name="Poehlein A."/>
            <person name="Daniel R."/>
        </authorList>
    </citation>
    <scope>NUCLEOTIDE SEQUENCE [LARGE SCALE GENOMIC DNA]</scope>
    <source>
        <strain evidence="2 3">DSM 100320</strain>
    </source>
</reference>
<evidence type="ECO:0000313" key="3">
    <source>
        <dbReference type="Proteomes" id="UP000239706"/>
    </source>
</evidence>
<dbReference type="AlphaFoldDB" id="A0A2T0B3G8"/>
<keyword evidence="1" id="KW-0812">Transmembrane</keyword>
<keyword evidence="1" id="KW-1133">Transmembrane helix</keyword>
<accession>A0A2T0B3G8</accession>
<protein>
    <submittedName>
        <fullName evidence="2">Uncharacterized protein</fullName>
    </submittedName>
</protein>
<organism evidence="2 3">
    <name type="scientific">Clostridium liquoris</name>
    <dbReference type="NCBI Taxonomy" id="1289519"/>
    <lineage>
        <taxon>Bacteria</taxon>
        <taxon>Bacillati</taxon>
        <taxon>Bacillota</taxon>
        <taxon>Clostridia</taxon>
        <taxon>Eubacteriales</taxon>
        <taxon>Clostridiaceae</taxon>
        <taxon>Clostridium</taxon>
    </lineage>
</organism>
<name>A0A2T0B3G8_9CLOT</name>
<dbReference type="OrthoDB" id="9812192at2"/>
<dbReference type="RefSeq" id="WP_106063620.1">
    <property type="nucleotide sequence ID" value="NZ_PVXO01000044.1"/>
</dbReference>
<evidence type="ECO:0000256" key="1">
    <source>
        <dbReference type="SAM" id="Phobius"/>
    </source>
</evidence>
<comment type="caution">
    <text evidence="2">The sequence shown here is derived from an EMBL/GenBank/DDBJ whole genome shotgun (WGS) entry which is preliminary data.</text>
</comment>